<evidence type="ECO:0000256" key="6">
    <source>
        <dbReference type="ARBA" id="ARBA00022737"/>
    </source>
</evidence>
<gene>
    <name evidence="15" type="primary">cls</name>
    <name evidence="15" type="ORF">FXB42_06200</name>
</gene>
<dbReference type="SMART" id="SM00155">
    <property type="entry name" value="PLDc"/>
    <property type="match status" value="2"/>
</dbReference>
<evidence type="ECO:0000313" key="15">
    <source>
        <dbReference type="EMBL" id="TYC86564.1"/>
    </source>
</evidence>
<keyword evidence="7 13" id="KW-1133">Transmembrane helix</keyword>
<dbReference type="PANTHER" id="PTHR21248:SF22">
    <property type="entry name" value="PHOSPHOLIPASE D"/>
    <property type="match status" value="1"/>
</dbReference>
<dbReference type="InterPro" id="IPR027379">
    <property type="entry name" value="CLS_N"/>
</dbReference>
<dbReference type="EMBL" id="VSLA01000009">
    <property type="protein sequence ID" value="TYC86564.1"/>
    <property type="molecule type" value="Genomic_DNA"/>
</dbReference>
<dbReference type="Pfam" id="PF13396">
    <property type="entry name" value="PLDc_N"/>
    <property type="match status" value="1"/>
</dbReference>
<reference evidence="15 16" key="1">
    <citation type="submission" date="2019-08" db="EMBL/GenBank/DDBJ databases">
        <title>Isolation and enrichment of carboxydotrophic bacteria from anaerobic sludge for the production of bio-based chemicals from syngas.</title>
        <authorList>
            <person name="Antares A.L."/>
            <person name="Moreira J."/>
            <person name="Diender M."/>
            <person name="Parshina S.N."/>
            <person name="Stams A.J.M."/>
            <person name="Alves M."/>
            <person name="Alves J.I."/>
            <person name="Sousa D.Z."/>
        </authorList>
    </citation>
    <scope>NUCLEOTIDE SEQUENCE [LARGE SCALE GENOMIC DNA]</scope>
    <source>
        <strain evidence="15 16">JM</strain>
    </source>
</reference>
<dbReference type="CDD" id="cd09160">
    <property type="entry name" value="PLDc_SMU_988_like_2"/>
    <property type="match status" value="1"/>
</dbReference>
<feature type="transmembrane region" description="Helical" evidence="13">
    <location>
        <begin position="75"/>
        <end position="95"/>
    </location>
</feature>
<evidence type="ECO:0000256" key="13">
    <source>
        <dbReference type="SAM" id="Phobius"/>
    </source>
</evidence>
<dbReference type="NCBIfam" id="TIGR04265">
    <property type="entry name" value="bac_cardiolipin"/>
    <property type="match status" value="1"/>
</dbReference>
<evidence type="ECO:0000256" key="5">
    <source>
        <dbReference type="ARBA" id="ARBA00022692"/>
    </source>
</evidence>
<comment type="caution">
    <text evidence="15">The sequence shown here is derived from an EMBL/GenBank/DDBJ whole genome shotgun (WGS) entry which is preliminary data.</text>
</comment>
<dbReference type="InterPro" id="IPR001736">
    <property type="entry name" value="PLipase_D/transphosphatidylase"/>
</dbReference>
<evidence type="ECO:0000256" key="8">
    <source>
        <dbReference type="ARBA" id="ARBA00023098"/>
    </source>
</evidence>
<evidence type="ECO:0000256" key="2">
    <source>
        <dbReference type="ARBA" id="ARBA00022475"/>
    </source>
</evidence>
<evidence type="ECO:0000256" key="4">
    <source>
        <dbReference type="ARBA" id="ARBA00022679"/>
    </source>
</evidence>
<dbReference type="AlphaFoldDB" id="A0A5D0WR23"/>
<dbReference type="EC" id="2.7.8.-" evidence="12"/>
<keyword evidence="3" id="KW-0444">Lipid biosynthesis</keyword>
<keyword evidence="4" id="KW-0808">Transferase</keyword>
<dbReference type="InterPro" id="IPR022924">
    <property type="entry name" value="Cardiolipin_synthase"/>
</dbReference>
<keyword evidence="11" id="KW-1208">Phospholipid metabolism</keyword>
<evidence type="ECO:0000256" key="12">
    <source>
        <dbReference type="NCBIfam" id="TIGR04265"/>
    </source>
</evidence>
<feature type="domain" description="PLD phosphodiesterase" evidence="14">
    <location>
        <begin position="251"/>
        <end position="278"/>
    </location>
</feature>
<dbReference type="GO" id="GO:0008808">
    <property type="term" value="F:cardiolipin synthase activity"/>
    <property type="evidence" value="ECO:0007669"/>
    <property type="project" value="UniProtKB-UniRule"/>
</dbReference>
<dbReference type="PROSITE" id="PS50035">
    <property type="entry name" value="PLD"/>
    <property type="match status" value="2"/>
</dbReference>
<evidence type="ECO:0000259" key="14">
    <source>
        <dbReference type="PROSITE" id="PS50035"/>
    </source>
</evidence>
<dbReference type="SUPFAM" id="SSF56024">
    <property type="entry name" value="Phospholipase D/nuclease"/>
    <property type="match status" value="2"/>
</dbReference>
<feature type="domain" description="PLD phosphodiesterase" evidence="14">
    <location>
        <begin position="428"/>
        <end position="455"/>
    </location>
</feature>
<name>A0A5D0WR23_9FIRM</name>
<comment type="subcellular location">
    <subcellularLocation>
        <location evidence="1">Cell membrane</location>
        <topology evidence="1">Multi-pass membrane protein</topology>
    </subcellularLocation>
</comment>
<evidence type="ECO:0000256" key="11">
    <source>
        <dbReference type="ARBA" id="ARBA00023264"/>
    </source>
</evidence>
<dbReference type="PANTHER" id="PTHR21248">
    <property type="entry name" value="CARDIOLIPIN SYNTHASE"/>
    <property type="match status" value="1"/>
</dbReference>
<keyword evidence="10" id="KW-0594">Phospholipid biosynthesis</keyword>
<evidence type="ECO:0000313" key="16">
    <source>
        <dbReference type="Proteomes" id="UP000322619"/>
    </source>
</evidence>
<dbReference type="Gene3D" id="3.30.870.10">
    <property type="entry name" value="Endonuclease Chain A"/>
    <property type="match status" value="2"/>
</dbReference>
<protein>
    <recommendedName>
        <fullName evidence="12">Cardiolipin synthase</fullName>
        <ecNumber evidence="12">2.7.8.-</ecNumber>
    </recommendedName>
</protein>
<dbReference type="GO" id="GO:0005886">
    <property type="term" value="C:plasma membrane"/>
    <property type="evidence" value="ECO:0007669"/>
    <property type="project" value="UniProtKB-SubCell"/>
</dbReference>
<dbReference type="InterPro" id="IPR025202">
    <property type="entry name" value="PLD-like_dom"/>
</dbReference>
<proteinExistence type="predicted"/>
<keyword evidence="8" id="KW-0443">Lipid metabolism</keyword>
<evidence type="ECO:0000256" key="3">
    <source>
        <dbReference type="ARBA" id="ARBA00022516"/>
    </source>
</evidence>
<keyword evidence="9 13" id="KW-0472">Membrane</keyword>
<feature type="transmembrane region" description="Helical" evidence="13">
    <location>
        <begin position="48"/>
        <end position="66"/>
    </location>
</feature>
<keyword evidence="6" id="KW-0677">Repeat</keyword>
<feature type="transmembrane region" description="Helical" evidence="13">
    <location>
        <begin position="21"/>
        <end position="42"/>
    </location>
</feature>
<keyword evidence="2" id="KW-1003">Cell membrane</keyword>
<accession>A0A5D0WR23</accession>
<organism evidence="15 16">
    <name type="scientific">Acetobacterium wieringae</name>
    <dbReference type="NCBI Taxonomy" id="52694"/>
    <lineage>
        <taxon>Bacteria</taxon>
        <taxon>Bacillati</taxon>
        <taxon>Bacillota</taxon>
        <taxon>Clostridia</taxon>
        <taxon>Eubacteriales</taxon>
        <taxon>Eubacteriaceae</taxon>
        <taxon>Acetobacterium</taxon>
    </lineage>
</organism>
<keyword evidence="5 13" id="KW-0812">Transmembrane</keyword>
<evidence type="ECO:0000256" key="7">
    <source>
        <dbReference type="ARBA" id="ARBA00022989"/>
    </source>
</evidence>
<evidence type="ECO:0000256" key="1">
    <source>
        <dbReference type="ARBA" id="ARBA00004651"/>
    </source>
</evidence>
<evidence type="ECO:0000256" key="9">
    <source>
        <dbReference type="ARBA" id="ARBA00023136"/>
    </source>
</evidence>
<evidence type="ECO:0000256" key="10">
    <source>
        <dbReference type="ARBA" id="ARBA00023209"/>
    </source>
</evidence>
<dbReference type="GO" id="GO:0032049">
    <property type="term" value="P:cardiolipin biosynthetic process"/>
    <property type="evidence" value="ECO:0007669"/>
    <property type="project" value="UniProtKB-UniRule"/>
</dbReference>
<sequence length="515" mass="58340">MSGREVAMRSSSNHYQNRFRLIVNVVLIALQLGIIGLVILQFSEDAVVAYWIIEGVAVFVVLNIVYRKKTAAYKISWIIFVLAFPAVGIVIYFIWGRQRVPKKSKKRWDEVNQRTFLRLEQNQAVLESIDDKSIRKQVELVHRLSDLPVWQNTRTTYLKLGEDMHRANLAAIKTAKKFIFLEYFIVTGGKMYDELMAALYERAAAGVEIRMLVDEMGSLSTLPKDFYQSCAAHGIKSIPYNPFSPSLFKFISFRDHRKMTIVDGRVAITGGINIGDEYINQKVRFGHWKDMAIRLEGAAVFSLTTMFINMWDYSTGEISQLDAFKGTAAPETGNELVMPFCDGPMNPRNPAANTYMTIFANAKEYLYLTTPYLILDTDLTNCILLAARSGVDVRIITPGIPDKKLVYATTRAFYGDLLAEGVRIYEYTPGFIHGKVLVTDDQVAIVGSINMDYRSLTWNYECGTWVCSSPTVQEIKADLLDCINASREVHYSDWEQTAFLTKVGQAVLRIMAPLM</sequence>
<dbReference type="Proteomes" id="UP000322619">
    <property type="component" value="Unassembled WGS sequence"/>
</dbReference>
<dbReference type="Pfam" id="PF13091">
    <property type="entry name" value="PLDc_2"/>
    <property type="match status" value="2"/>
</dbReference>